<name>A0A6L2NE97_TANCI</name>
<dbReference type="AlphaFoldDB" id="A0A6L2NE97"/>
<dbReference type="PANTHER" id="PTHR42648">
    <property type="entry name" value="TRANSPOSASE, PUTATIVE-RELATED"/>
    <property type="match status" value="1"/>
</dbReference>
<feature type="region of interest" description="Disordered" evidence="3">
    <location>
        <begin position="1056"/>
        <end position="1077"/>
    </location>
</feature>
<reference evidence="5" key="1">
    <citation type="journal article" date="2019" name="Sci. Rep.">
        <title>Draft genome of Tanacetum cinerariifolium, the natural source of mosquito coil.</title>
        <authorList>
            <person name="Yamashiro T."/>
            <person name="Shiraishi A."/>
            <person name="Satake H."/>
            <person name="Nakayama K."/>
        </authorList>
    </citation>
    <scope>NUCLEOTIDE SEQUENCE</scope>
</reference>
<dbReference type="InterPro" id="IPR036397">
    <property type="entry name" value="RNaseH_sf"/>
</dbReference>
<dbReference type="InterPro" id="IPR001584">
    <property type="entry name" value="Integrase_cat-core"/>
</dbReference>
<dbReference type="PANTHER" id="PTHR42648:SF32">
    <property type="entry name" value="RIBONUCLEASE H-LIKE DOMAIN, GAG-PRE-INTEGRASE DOMAIN PROTEIN-RELATED"/>
    <property type="match status" value="1"/>
</dbReference>
<dbReference type="EMBL" id="BKCJ010008923">
    <property type="protein sequence ID" value="GEU84571.1"/>
    <property type="molecule type" value="Genomic_DNA"/>
</dbReference>
<feature type="compositionally biased region" description="Acidic residues" evidence="3">
    <location>
        <begin position="40"/>
        <end position="51"/>
    </location>
</feature>
<feature type="compositionally biased region" description="Basic and acidic residues" evidence="3">
    <location>
        <begin position="20"/>
        <end position="39"/>
    </location>
</feature>
<keyword evidence="2" id="KW-0378">Hydrolase</keyword>
<dbReference type="InterPro" id="IPR013103">
    <property type="entry name" value="RVT_2"/>
</dbReference>
<evidence type="ECO:0000313" key="5">
    <source>
        <dbReference type="EMBL" id="GEU84571.1"/>
    </source>
</evidence>
<protein>
    <recommendedName>
        <fullName evidence="4">Integrase catalytic domain-containing protein</fullName>
    </recommendedName>
</protein>
<sequence>MVITVIIVGDRSQSSTQTVEVEKPEKKETQKQSKAWKSDEDPEEEEPEEMEMDMYMDVEMDSKGEMDGLELILPFEAVGSPNPPPPMSDTSSDSGQRMLLLPLLSRDKESHRCMDLLDFNLGVVEHNNDKTEHVEVTLDECVLKLEEDEDKGEDRRLRMMLRSAEESAMFAHINMPPRRMSQAAIEKLVANKVAEALGVDRAARENARGHAGGIEGPAGGTGGPIGGAGGPAATHAVCKCTFARFMKCNPSTFTRDKGAAGITRWFEKLEMVFGITLKYSTMVELEYKKIEAYICGLSEDIEVDVTYSRPANINEVTTTKDAGTSTSLIPGPVTTEEKAQKKNDVMARSMLLMALPNEHLMTFNLYKDAKSLFTAIEIIFGGNEATKKTQKTLLKQMYKNFSAISTESLDSIFNMLQKIIRQLAVLGEFISQEDHNLKFLRSLPSEWNTHVVVWRNKCDLDTMSIDDVYNNFNIVEQDVKRTIEHFVREYSGTRNQDNRNMYQDSSRRTVNVEETPPKVMVVIDEVGFNWSYMAEDEVPTNMALMGFYTLSKKRLGYESYHVVPPLPTGLFLPPKLNLSNSGIKEFKQPEFESYGPKSSKIESKKTSKDILNELKPREVNTARPRAVNTARPNSAVVNAVRANHVNVVKDSACWVWRPAKPNGASITLKRHNYIDVRGKVNGCSRYMTGNMSYLSDFKELDEDMLPLEEEQMVAELLMCDKKNSVLFTDTGCFVLSLDFKLIDESQVLLKVFRRNNMYSVDIKNIVPKESLTCLVAKATLDESMRWHRRLGHINFKNINKVVKDSLVRGLPLKLFKNDQTCVACLKGKQHKASYKSKIQNSISKPLFMLHMDLFGPTFMSSLMHKKYRLVVTVDYSRYTWVFFLASKDETTSILKKFITEIENLVDKKVKKEFSVARTPQQNNVAERRNRTLIKAARTMLAEFKLPTTFWAKVVNTACYVQNKALVVKPHNKTPYDLFRGRTPALSFMRPFGCHVTILNTLDHLDMFDGKADEGYFVGYSMNSAGPEWLFDIDVLTKSINYVPVIADDSPLFDSSPKLSDDVGSPYSGNARKKHDEVLDKESRASNELISAFENLNTEYPDDPKIPGLETIATHDDSEKEADFTNLEFSIHMDVKSSFLYGKIEEEELCTEFERLVKDKFQMSSMGELTFFLGLQVKQKEDGIFISHDKYVAEVLRKFSFLDMKSANTPVDTKKTLDKDADGDDIDVHLYRSMIGSLIYLIASRPDIILISWQCKKQIVVATSTTEAEYVAAASCCG</sequence>
<feature type="region of interest" description="Disordered" evidence="3">
    <location>
        <begin position="9"/>
        <end position="51"/>
    </location>
</feature>
<feature type="domain" description="Integrase catalytic" evidence="4">
    <location>
        <begin position="807"/>
        <end position="982"/>
    </location>
</feature>
<dbReference type="GO" id="GO:0046872">
    <property type="term" value="F:metal ion binding"/>
    <property type="evidence" value="ECO:0007669"/>
    <property type="project" value="UniProtKB-KW"/>
</dbReference>
<dbReference type="PROSITE" id="PS50994">
    <property type="entry name" value="INTEGRASE"/>
    <property type="match status" value="1"/>
</dbReference>
<dbReference type="GO" id="GO:0015074">
    <property type="term" value="P:DNA integration"/>
    <property type="evidence" value="ECO:0007669"/>
    <property type="project" value="InterPro"/>
</dbReference>
<dbReference type="SUPFAM" id="SSF53098">
    <property type="entry name" value="Ribonuclease H-like"/>
    <property type="match status" value="1"/>
</dbReference>
<dbReference type="InterPro" id="IPR025724">
    <property type="entry name" value="GAG-pre-integrase_dom"/>
</dbReference>
<keyword evidence="1" id="KW-0479">Metal-binding</keyword>
<organism evidence="5">
    <name type="scientific">Tanacetum cinerariifolium</name>
    <name type="common">Dalmatian daisy</name>
    <name type="synonym">Chrysanthemum cinerariifolium</name>
    <dbReference type="NCBI Taxonomy" id="118510"/>
    <lineage>
        <taxon>Eukaryota</taxon>
        <taxon>Viridiplantae</taxon>
        <taxon>Streptophyta</taxon>
        <taxon>Embryophyta</taxon>
        <taxon>Tracheophyta</taxon>
        <taxon>Spermatophyta</taxon>
        <taxon>Magnoliopsida</taxon>
        <taxon>eudicotyledons</taxon>
        <taxon>Gunneridae</taxon>
        <taxon>Pentapetalae</taxon>
        <taxon>asterids</taxon>
        <taxon>campanulids</taxon>
        <taxon>Asterales</taxon>
        <taxon>Asteraceae</taxon>
        <taxon>Asteroideae</taxon>
        <taxon>Anthemideae</taxon>
        <taxon>Anthemidinae</taxon>
        <taxon>Tanacetum</taxon>
    </lineage>
</organism>
<evidence type="ECO:0000256" key="1">
    <source>
        <dbReference type="ARBA" id="ARBA00022723"/>
    </source>
</evidence>
<dbReference type="InterPro" id="IPR012337">
    <property type="entry name" value="RNaseH-like_sf"/>
</dbReference>
<proteinExistence type="predicted"/>
<dbReference type="GO" id="GO:0003676">
    <property type="term" value="F:nucleic acid binding"/>
    <property type="evidence" value="ECO:0007669"/>
    <property type="project" value="InterPro"/>
</dbReference>
<evidence type="ECO:0000259" key="4">
    <source>
        <dbReference type="PROSITE" id="PS50994"/>
    </source>
</evidence>
<dbReference type="Pfam" id="PF07727">
    <property type="entry name" value="RVT_2"/>
    <property type="match status" value="1"/>
</dbReference>
<accession>A0A6L2NE97</accession>
<dbReference type="InterPro" id="IPR039537">
    <property type="entry name" value="Retrotran_Ty1/copia-like"/>
</dbReference>
<evidence type="ECO:0000256" key="3">
    <source>
        <dbReference type="SAM" id="MobiDB-lite"/>
    </source>
</evidence>
<dbReference type="Gene3D" id="3.30.420.10">
    <property type="entry name" value="Ribonuclease H-like superfamily/Ribonuclease H"/>
    <property type="match status" value="2"/>
</dbReference>
<comment type="caution">
    <text evidence="5">The sequence shown here is derived from an EMBL/GenBank/DDBJ whole genome shotgun (WGS) entry which is preliminary data.</text>
</comment>
<dbReference type="GO" id="GO:0016787">
    <property type="term" value="F:hydrolase activity"/>
    <property type="evidence" value="ECO:0007669"/>
    <property type="project" value="UniProtKB-KW"/>
</dbReference>
<dbReference type="Pfam" id="PF13976">
    <property type="entry name" value="gag_pre-integrs"/>
    <property type="match status" value="1"/>
</dbReference>
<gene>
    <name evidence="5" type="ORF">Tci_056549</name>
</gene>
<evidence type="ECO:0000256" key="2">
    <source>
        <dbReference type="ARBA" id="ARBA00022801"/>
    </source>
</evidence>
<dbReference type="Pfam" id="PF14223">
    <property type="entry name" value="Retrotran_gag_2"/>
    <property type="match status" value="1"/>
</dbReference>